<dbReference type="Pfam" id="PF13286">
    <property type="entry name" value="HD_assoc"/>
    <property type="match status" value="1"/>
</dbReference>
<dbReference type="InterPro" id="IPR027432">
    <property type="entry name" value="dGTP_triphosphohydrolase_C"/>
</dbReference>
<dbReference type="InterPro" id="IPR006261">
    <property type="entry name" value="dGTPase"/>
</dbReference>
<dbReference type="EMBL" id="JAACJS010000002">
    <property type="protein sequence ID" value="NCI48324.1"/>
    <property type="molecule type" value="Genomic_DNA"/>
</dbReference>
<dbReference type="Gene3D" id="1.10.3410.10">
    <property type="entry name" value="putative deoxyguanosinetriphosphate triphosphohydrolase like domain"/>
    <property type="match status" value="1"/>
</dbReference>
<dbReference type="SMART" id="SM00471">
    <property type="entry name" value="HDc"/>
    <property type="match status" value="1"/>
</dbReference>
<keyword evidence="2" id="KW-0175">Coiled coil</keyword>
<feature type="coiled-coil region" evidence="2">
    <location>
        <begin position="441"/>
        <end position="468"/>
    </location>
</feature>
<dbReference type="InterPro" id="IPR026875">
    <property type="entry name" value="PHydrolase_assoc_dom"/>
</dbReference>
<sequence length="544" mass="63038">MDWNKLLSNKRIKKSKPLDIRNEFESDYGRIIYSPALRRMHDKTQVFPLTTDDNIHSRLTHSNEVMSLGYTFGLMLCKSKKIQKKTGKDELGLMRILPILLQNVCLIHDIGNAPFGHFGETIVSDYFKNLQKTKHPKFTELTPWQKRDFFNYDGNAQGLRVITKLQYLDNPYGLNLTFATLASYLKYPNHDEINDNVEIQLKAKGKTIKKKFIEKSKHGVFFSERAFFDMIIKETGLKNGDTILRHPLCYLMEAADSIAYLCMDMEDGFNKGVFDISYIKDCFIKNTSKVAKRVIEICNDELMNPTTKMVNVRIKLIRYFVDLAFANFEKNLDLIESGKYGIELIKDDPDKIYKILQGCSKKIFASRDINYLESTGYAVFKGLLDFYVGFLFHENPKYVKRAKSLISKSVIDAALDENLIEISERKLAKILGANKADAGIFKHNKGKLKDIKEEREKLKKDSDAFIDLKKTYSVLLDKQIREELSDEDLKQMRSLKKSIEDIINPEFEDLDDYFKFRVILDFISGMTDQFALNHYQKLSGQKII</sequence>
<keyword evidence="5" id="KW-1185">Reference proteome</keyword>
<evidence type="ECO:0000259" key="3">
    <source>
        <dbReference type="SMART" id="SM00471"/>
    </source>
</evidence>
<evidence type="ECO:0000256" key="2">
    <source>
        <dbReference type="SAM" id="Coils"/>
    </source>
</evidence>
<dbReference type="Gene3D" id="1.10.3210.10">
    <property type="entry name" value="Hypothetical protein af1432"/>
    <property type="match status" value="1"/>
</dbReference>
<gene>
    <name evidence="4" type="primary">dgt</name>
    <name evidence="4" type="ORF">GWC95_00220</name>
</gene>
<dbReference type="RefSeq" id="WP_161816660.1">
    <property type="nucleotide sequence ID" value="NZ_JAACJS010000002.1"/>
</dbReference>
<dbReference type="Proteomes" id="UP000753802">
    <property type="component" value="Unassembled WGS sequence"/>
</dbReference>
<name>A0ABW9ZN58_9BACT</name>
<organism evidence="4 5">
    <name type="scientific">Sediminibacterium roseum</name>
    <dbReference type="NCBI Taxonomy" id="1978412"/>
    <lineage>
        <taxon>Bacteria</taxon>
        <taxon>Pseudomonadati</taxon>
        <taxon>Bacteroidota</taxon>
        <taxon>Chitinophagia</taxon>
        <taxon>Chitinophagales</taxon>
        <taxon>Chitinophagaceae</taxon>
        <taxon>Sediminibacterium</taxon>
    </lineage>
</organism>
<evidence type="ECO:0000313" key="5">
    <source>
        <dbReference type="Proteomes" id="UP000753802"/>
    </source>
</evidence>
<proteinExistence type="predicted"/>
<dbReference type="NCBIfam" id="TIGR01353">
    <property type="entry name" value="dGTP_triPase"/>
    <property type="match status" value="1"/>
</dbReference>
<feature type="domain" description="HD/PDEase" evidence="3">
    <location>
        <begin position="54"/>
        <end position="270"/>
    </location>
</feature>
<evidence type="ECO:0000256" key="1">
    <source>
        <dbReference type="ARBA" id="ARBA00022801"/>
    </source>
</evidence>
<comment type="caution">
    <text evidence="4">The sequence shown here is derived from an EMBL/GenBank/DDBJ whole genome shotgun (WGS) entry which is preliminary data.</text>
</comment>
<dbReference type="PANTHER" id="PTHR11373">
    <property type="entry name" value="DEOXYNUCLEOSIDE TRIPHOSPHATE TRIPHOSPHOHYDROLASE"/>
    <property type="match status" value="1"/>
</dbReference>
<keyword evidence="1" id="KW-0378">Hydrolase</keyword>
<accession>A0ABW9ZN58</accession>
<dbReference type="PANTHER" id="PTHR11373:SF32">
    <property type="entry name" value="DEOXYGUANOSINETRIPHOSPHATE TRIPHOSPHOHYDROLASE"/>
    <property type="match status" value="1"/>
</dbReference>
<dbReference type="InterPro" id="IPR003607">
    <property type="entry name" value="HD/PDEase_dom"/>
</dbReference>
<reference evidence="4 5" key="1">
    <citation type="submission" date="2020-01" db="EMBL/GenBank/DDBJ databases">
        <title>Genome analysis.</title>
        <authorList>
            <person name="Wu S."/>
            <person name="Wang G."/>
        </authorList>
    </citation>
    <scope>NUCLEOTIDE SEQUENCE [LARGE SCALE GENOMIC DNA]</scope>
    <source>
        <strain evidence="4 5">SYL130</strain>
    </source>
</reference>
<protein>
    <submittedName>
        <fullName evidence="4">DNTP triphosphohydrolase</fullName>
    </submittedName>
</protein>
<dbReference type="InterPro" id="IPR023293">
    <property type="entry name" value="dGTP_triP_hydro_central_sf"/>
</dbReference>
<dbReference type="Gene3D" id="1.10.3550.10">
    <property type="entry name" value="eoxyguanosinetriphosphate triphosphohydrolase domain-like"/>
    <property type="match status" value="1"/>
</dbReference>
<evidence type="ECO:0000313" key="4">
    <source>
        <dbReference type="EMBL" id="NCI48324.1"/>
    </source>
</evidence>
<dbReference type="SUPFAM" id="SSF109604">
    <property type="entry name" value="HD-domain/PDEase-like"/>
    <property type="match status" value="1"/>
</dbReference>
<dbReference type="InterPro" id="IPR050135">
    <property type="entry name" value="dGTPase-like"/>
</dbReference>